<dbReference type="AlphaFoldDB" id="A0A9N7YNG3"/>
<dbReference type="Proteomes" id="UP001153269">
    <property type="component" value="Unassembled WGS sequence"/>
</dbReference>
<proteinExistence type="predicted"/>
<keyword evidence="2" id="KW-1185">Reference proteome</keyword>
<dbReference type="EMBL" id="CADEAL010002135">
    <property type="protein sequence ID" value="CAB1438306.1"/>
    <property type="molecule type" value="Genomic_DNA"/>
</dbReference>
<reference evidence="1" key="1">
    <citation type="submission" date="2020-03" db="EMBL/GenBank/DDBJ databases">
        <authorList>
            <person name="Weist P."/>
        </authorList>
    </citation>
    <scope>NUCLEOTIDE SEQUENCE</scope>
</reference>
<protein>
    <submittedName>
        <fullName evidence="1">Uncharacterized protein</fullName>
    </submittedName>
</protein>
<accession>A0A9N7YNG3</accession>
<comment type="caution">
    <text evidence="1">The sequence shown here is derived from an EMBL/GenBank/DDBJ whole genome shotgun (WGS) entry which is preliminary data.</text>
</comment>
<gene>
    <name evidence="1" type="ORF">PLEPLA_LOCUS26247</name>
</gene>
<sequence>MAMMKEKEQVMERSDRAECCCSGTAIAGSGRSSRVGAPLENGAQALEWAAGGRQVQGKINAICKVPSTQSERWIVSSSDSEGTEKSQQQMHLSMLFGDSQELLVEQD</sequence>
<organism evidence="1 2">
    <name type="scientific">Pleuronectes platessa</name>
    <name type="common">European plaice</name>
    <dbReference type="NCBI Taxonomy" id="8262"/>
    <lineage>
        <taxon>Eukaryota</taxon>
        <taxon>Metazoa</taxon>
        <taxon>Chordata</taxon>
        <taxon>Craniata</taxon>
        <taxon>Vertebrata</taxon>
        <taxon>Euteleostomi</taxon>
        <taxon>Actinopterygii</taxon>
        <taxon>Neopterygii</taxon>
        <taxon>Teleostei</taxon>
        <taxon>Neoteleostei</taxon>
        <taxon>Acanthomorphata</taxon>
        <taxon>Carangaria</taxon>
        <taxon>Pleuronectiformes</taxon>
        <taxon>Pleuronectoidei</taxon>
        <taxon>Pleuronectidae</taxon>
        <taxon>Pleuronectes</taxon>
    </lineage>
</organism>
<name>A0A9N7YNG3_PLEPL</name>
<evidence type="ECO:0000313" key="1">
    <source>
        <dbReference type="EMBL" id="CAB1438306.1"/>
    </source>
</evidence>
<evidence type="ECO:0000313" key="2">
    <source>
        <dbReference type="Proteomes" id="UP001153269"/>
    </source>
</evidence>